<dbReference type="PANTHER" id="PTHR32002">
    <property type="entry name" value="PROTEIN NLP8"/>
    <property type="match status" value="1"/>
</dbReference>
<keyword evidence="4" id="KW-1185">Reference proteome</keyword>
<feature type="region of interest" description="Disordered" evidence="1">
    <location>
        <begin position="404"/>
        <end position="423"/>
    </location>
</feature>
<organism evidence="3 4">
    <name type="scientific">Penstemon smallii</name>
    <dbReference type="NCBI Taxonomy" id="265156"/>
    <lineage>
        <taxon>Eukaryota</taxon>
        <taxon>Viridiplantae</taxon>
        <taxon>Streptophyta</taxon>
        <taxon>Embryophyta</taxon>
        <taxon>Tracheophyta</taxon>
        <taxon>Spermatophyta</taxon>
        <taxon>Magnoliopsida</taxon>
        <taxon>eudicotyledons</taxon>
        <taxon>Gunneridae</taxon>
        <taxon>Pentapetalae</taxon>
        <taxon>asterids</taxon>
        <taxon>lamiids</taxon>
        <taxon>Lamiales</taxon>
        <taxon>Plantaginaceae</taxon>
        <taxon>Cheloneae</taxon>
        <taxon>Penstemon</taxon>
    </lineage>
</organism>
<comment type="caution">
    <text evidence="3">The sequence shown here is derived from an EMBL/GenBank/DDBJ whole genome shotgun (WGS) entry which is preliminary data.</text>
</comment>
<dbReference type="Proteomes" id="UP001634393">
    <property type="component" value="Unassembled WGS sequence"/>
</dbReference>
<gene>
    <name evidence="3" type="ORF">ACJIZ3_007596</name>
</gene>
<feature type="compositionally biased region" description="Low complexity" evidence="1">
    <location>
        <begin position="413"/>
        <end position="423"/>
    </location>
</feature>
<evidence type="ECO:0000259" key="2">
    <source>
        <dbReference type="Pfam" id="PF22922"/>
    </source>
</evidence>
<dbReference type="AlphaFoldDB" id="A0ABD3T830"/>
<proteinExistence type="predicted"/>
<dbReference type="EMBL" id="JBJXBP010000004">
    <property type="protein sequence ID" value="KAL3832860.1"/>
    <property type="molecule type" value="Genomic_DNA"/>
</dbReference>
<feature type="domain" description="NLP1-9 GAF" evidence="2">
    <location>
        <begin position="203"/>
        <end position="265"/>
    </location>
</feature>
<evidence type="ECO:0000256" key="1">
    <source>
        <dbReference type="SAM" id="MobiDB-lite"/>
    </source>
</evidence>
<protein>
    <recommendedName>
        <fullName evidence="2">NLP1-9 GAF domain-containing protein</fullName>
    </recommendedName>
</protein>
<evidence type="ECO:0000313" key="3">
    <source>
        <dbReference type="EMBL" id="KAL3832860.1"/>
    </source>
</evidence>
<dbReference type="Pfam" id="PF22922">
    <property type="entry name" value="GAF_NLP"/>
    <property type="match status" value="1"/>
</dbReference>
<reference evidence="3 4" key="1">
    <citation type="submission" date="2024-12" db="EMBL/GenBank/DDBJ databases">
        <title>The unique morphological basis and parallel evolutionary history of personate flowers in Penstemon.</title>
        <authorList>
            <person name="Depatie T.H."/>
            <person name="Wessinger C.A."/>
        </authorList>
    </citation>
    <scope>NUCLEOTIDE SEQUENCE [LARGE SCALE GENOMIC DNA]</scope>
    <source>
        <strain evidence="3">WTNN_2</strain>
        <tissue evidence="3">Leaf</tissue>
    </source>
</reference>
<sequence length="423" mass="47909">MIKDISPIESMENAEEYFADWTASDHLSATVFWKPYNREKIIQALGEIASRNRDACCLLQFWAHKVFDGRSYITNMDQPFAVGGERSVPAMTIQRYYYVGGEEKEKEEEEEEEDNTNVGPIGRVFRNGHPEISPHLYLYSGIKLDIVLSKHIWLCLCLMIYLEYIAALFGRVKAAKLRSTHTSISVPIHNVYVPCSQCPKSTICMKMKSSYFYEPPFEFMKASKFHGVQMGKVVAGISLESQNKLCFCESLSHFSIIDYPLAHFKKNSKSFKVASDRQLGEELVVKVIDFENFNFKVGQHDNTFPLKFEITRYGRTDNAAANLEKGIAAMESNRKGNKMKYAIQYEVPKPHSGKKLQDVLENLRVNKSTLKREIIDCGINNSWPSSKKIKKNPDAIFEAAANARKCAQGSSGGSRSPPRGDST</sequence>
<accession>A0ABD3T830</accession>
<evidence type="ECO:0000313" key="4">
    <source>
        <dbReference type="Proteomes" id="UP001634393"/>
    </source>
</evidence>
<dbReference type="PANTHER" id="PTHR32002:SF41">
    <property type="entry name" value="PROTEIN NLP8"/>
    <property type="match status" value="1"/>
</dbReference>
<name>A0ABD3T830_9LAMI</name>
<dbReference type="InterPro" id="IPR045012">
    <property type="entry name" value="NLP"/>
</dbReference>
<dbReference type="InterPro" id="IPR055081">
    <property type="entry name" value="NLP1-9_GAF"/>
</dbReference>